<dbReference type="Gene3D" id="3.90.1300.10">
    <property type="entry name" value="Amidase signature (AS) domain"/>
    <property type="match status" value="1"/>
</dbReference>
<dbReference type="PANTHER" id="PTHR43372:SF3">
    <property type="entry name" value="AT07710P-RELATED"/>
    <property type="match status" value="1"/>
</dbReference>
<protein>
    <submittedName>
        <fullName evidence="4">Fatty-acid amide hydrolase 2</fullName>
    </submittedName>
</protein>
<dbReference type="STRING" id="597456.A0A0L7QQF4"/>
<dbReference type="Pfam" id="PF01425">
    <property type="entry name" value="Amidase"/>
    <property type="match status" value="1"/>
</dbReference>
<keyword evidence="2" id="KW-1133">Transmembrane helix</keyword>
<dbReference type="GO" id="GO:0012505">
    <property type="term" value="C:endomembrane system"/>
    <property type="evidence" value="ECO:0007669"/>
    <property type="project" value="TreeGrafter"/>
</dbReference>
<feature type="transmembrane region" description="Helical" evidence="2">
    <location>
        <begin position="7"/>
        <end position="28"/>
    </location>
</feature>
<evidence type="ECO:0000259" key="3">
    <source>
        <dbReference type="Pfam" id="PF01425"/>
    </source>
</evidence>
<dbReference type="PIRSF" id="PIRSF001221">
    <property type="entry name" value="Amidase_fungi"/>
    <property type="match status" value="1"/>
</dbReference>
<name>A0A0L7QQF4_9HYME</name>
<dbReference type="EMBL" id="KQ414786">
    <property type="protein sequence ID" value="KOC60848.1"/>
    <property type="molecule type" value="Genomic_DNA"/>
</dbReference>
<accession>A0A0L7QQF4</accession>
<dbReference type="InterPro" id="IPR036928">
    <property type="entry name" value="AS_sf"/>
</dbReference>
<feature type="active site" description="Charge relay system" evidence="1">
    <location>
        <position position="125"/>
    </location>
</feature>
<feature type="active site" description="Charge relay system" evidence="1">
    <location>
        <position position="200"/>
    </location>
</feature>
<dbReference type="InterPro" id="IPR023631">
    <property type="entry name" value="Amidase_dom"/>
</dbReference>
<dbReference type="PANTHER" id="PTHR43372">
    <property type="entry name" value="FATTY-ACID AMIDE HYDROLASE"/>
    <property type="match status" value="1"/>
</dbReference>
<dbReference type="GO" id="GO:0016787">
    <property type="term" value="F:hydrolase activity"/>
    <property type="evidence" value="ECO:0007669"/>
    <property type="project" value="UniProtKB-KW"/>
</dbReference>
<dbReference type="Proteomes" id="UP000053825">
    <property type="component" value="Unassembled WGS sequence"/>
</dbReference>
<sequence>MSEIIPIVIVALLHFVCFILRPIFMLIYHRKLPGIPPINNHLLKLSATTLAKKIRNGELSSQTVVETYIQRVKEVNPLLNAVIEDRFEQAVLDAKTCDARLKCGEVVAATLEAEKPLYGVPVTIKESCSLKGLSLTGGLLSRKGMKATEDGSAVELLKDAGAIPLLVSNTSELCTSVHSYNRLFGTTKNPHDRRRTPGGSSGGEAALISAGASVLGIGSDLVGSIRIPASFTGIFGHKPTPGLVPIDGHFPIAGDVKVNPVLVLGPLARCVEDLCLAMKILSSKSEKTLHPIEPIDLKHTKVFYLDNIGCSCGIRSTTSDIRQAVHKAKSYLAEKGAHIEKLPQKWVRDMFPVVIAVASELQVPNLLNIDNPEVKKNAFLEFIKATIGLSQYTPMLAFLQLFIDTGGFVSHSRLQHFRQLKEKIREEVNNELRGNAVIISPTFPRVADYPQLMFFQIDSNIYSAFANIMQLPSTSVPIGFTKTGLPVGIQVTDPLDSLL</sequence>
<dbReference type="AlphaFoldDB" id="A0A0L7QQF4"/>
<reference evidence="4 5" key="1">
    <citation type="submission" date="2015-07" db="EMBL/GenBank/DDBJ databases">
        <title>The genome of Habropoda laboriosa.</title>
        <authorList>
            <person name="Pan H."/>
            <person name="Kapheim K."/>
        </authorList>
    </citation>
    <scope>NUCLEOTIDE SEQUENCE [LARGE SCALE GENOMIC DNA]</scope>
    <source>
        <strain evidence="4">0110345459</strain>
    </source>
</reference>
<organism evidence="4 5">
    <name type="scientific">Habropoda laboriosa</name>
    <dbReference type="NCBI Taxonomy" id="597456"/>
    <lineage>
        <taxon>Eukaryota</taxon>
        <taxon>Metazoa</taxon>
        <taxon>Ecdysozoa</taxon>
        <taxon>Arthropoda</taxon>
        <taxon>Hexapoda</taxon>
        <taxon>Insecta</taxon>
        <taxon>Pterygota</taxon>
        <taxon>Neoptera</taxon>
        <taxon>Endopterygota</taxon>
        <taxon>Hymenoptera</taxon>
        <taxon>Apocrita</taxon>
        <taxon>Aculeata</taxon>
        <taxon>Apoidea</taxon>
        <taxon>Anthophila</taxon>
        <taxon>Apidae</taxon>
        <taxon>Habropoda</taxon>
    </lineage>
</organism>
<keyword evidence="5" id="KW-1185">Reference proteome</keyword>
<dbReference type="OrthoDB" id="6428749at2759"/>
<dbReference type="SUPFAM" id="SSF75304">
    <property type="entry name" value="Amidase signature (AS) enzymes"/>
    <property type="match status" value="1"/>
</dbReference>
<proteinExistence type="predicted"/>
<evidence type="ECO:0000313" key="4">
    <source>
        <dbReference type="EMBL" id="KOC60848.1"/>
    </source>
</evidence>
<evidence type="ECO:0000256" key="1">
    <source>
        <dbReference type="PIRSR" id="PIRSR001221-1"/>
    </source>
</evidence>
<keyword evidence="2" id="KW-0472">Membrane</keyword>
<gene>
    <name evidence="4" type="ORF">WH47_05626</name>
</gene>
<evidence type="ECO:0000256" key="2">
    <source>
        <dbReference type="SAM" id="Phobius"/>
    </source>
</evidence>
<dbReference type="InterPro" id="IPR052739">
    <property type="entry name" value="FAAH2"/>
</dbReference>
<keyword evidence="2" id="KW-0812">Transmembrane</keyword>
<keyword evidence="4" id="KW-0378">Hydrolase</keyword>
<feature type="active site" description="Acyl-ester intermediate" evidence="1">
    <location>
        <position position="224"/>
    </location>
</feature>
<feature type="domain" description="Amidase" evidence="3">
    <location>
        <begin position="64"/>
        <end position="492"/>
    </location>
</feature>
<evidence type="ECO:0000313" key="5">
    <source>
        <dbReference type="Proteomes" id="UP000053825"/>
    </source>
</evidence>